<dbReference type="Proteomes" id="UP001371305">
    <property type="component" value="Unassembled WGS sequence"/>
</dbReference>
<reference evidence="3 4" key="1">
    <citation type="submission" date="2024-04" db="EMBL/GenBank/DDBJ databases">
        <title>Luteolibacter sp. isolated from soil.</title>
        <authorList>
            <person name="An J."/>
        </authorList>
    </citation>
    <scope>NUCLEOTIDE SEQUENCE [LARGE SCALE GENOMIC DNA]</scope>
    <source>
        <strain evidence="3 4">Y139</strain>
    </source>
</reference>
<comment type="caution">
    <text evidence="3">The sequence shown here is derived from an EMBL/GenBank/DDBJ whole genome shotgun (WGS) entry which is preliminary data.</text>
</comment>
<evidence type="ECO:0000256" key="1">
    <source>
        <dbReference type="SAM" id="SignalP"/>
    </source>
</evidence>
<dbReference type="InterPro" id="IPR017853">
    <property type="entry name" value="GH"/>
</dbReference>
<dbReference type="PANTHER" id="PTHR34154:SF3">
    <property type="entry name" value="ALKALI-SENSITIVE LINKAGE PROTEIN 1"/>
    <property type="match status" value="1"/>
</dbReference>
<name>A0ABU9AV09_9BACT</name>
<feature type="chain" id="PRO_5047024692" evidence="1">
    <location>
        <begin position="27"/>
        <end position="524"/>
    </location>
</feature>
<sequence>MRRLLAGSSGLVVLSLSLFVSVGAEAAVRPWALVGSGAPFEAEYVGMNKGAVTLEGTGGVRKDFLIEKFSPEDQVHVFEMEAGNGRPFSFPKQTSLTTKGGYKSGTLAKAGEKVVELGGGSELHVTEAVSSLAGGFNFTSPDAWLVFDQVAASKVTSDLLEKIRVYGSPAEVGKNVRVAQYGGLGAVVIPHGADFPAMTVFLQKGCAGASMPMRCYEQEGAVEGMTVGSIRLKRGYMLTIAEKKDGTGVSRNYVAQDHDLEIESLPAGLDKGLGFVRIFPWRWTSKKGIAGGIHQGLNLGWFYDWNISTNSSADMEYVPIKQKRFWPGLNQDWKVRGSLHLLGFNEPDKADQAKMTVDEAIQGWPELEKTGLRLGSPATSDGGLGWLYQFMEKADAAGLRVDFVAVHYYRAFANPGDAKGAAQQFHDYLKGIHERTKRPIWVTEWNNGANWTKEPDPNDKQQRDAVREMVEMLDKAPFVERYAFYNWVEEVREIKRKDGSLTAAGEVYRDEVSPVAYGQEKAGK</sequence>
<organism evidence="3 4">
    <name type="scientific">Luteolibacter soli</name>
    <dbReference type="NCBI Taxonomy" id="3135280"/>
    <lineage>
        <taxon>Bacteria</taxon>
        <taxon>Pseudomonadati</taxon>
        <taxon>Verrucomicrobiota</taxon>
        <taxon>Verrucomicrobiia</taxon>
        <taxon>Verrucomicrobiales</taxon>
        <taxon>Verrucomicrobiaceae</taxon>
        <taxon>Luteolibacter</taxon>
    </lineage>
</organism>
<keyword evidence="3" id="KW-0378">Hydrolase</keyword>
<protein>
    <submittedName>
        <fullName evidence="3">Glycosyl hydrolase</fullName>
    </submittedName>
</protein>
<feature type="signal peptide" evidence="1">
    <location>
        <begin position="1"/>
        <end position="26"/>
    </location>
</feature>
<proteinExistence type="predicted"/>
<dbReference type="InterPro" id="IPR053183">
    <property type="entry name" value="ASL1"/>
</dbReference>
<dbReference type="SUPFAM" id="SSF51445">
    <property type="entry name" value="(Trans)glycosidases"/>
    <property type="match status" value="1"/>
</dbReference>
<keyword evidence="1" id="KW-0732">Signal</keyword>
<dbReference type="RefSeq" id="WP_341405017.1">
    <property type="nucleotide sequence ID" value="NZ_JBBUKT010000004.1"/>
</dbReference>
<dbReference type="Gene3D" id="3.20.20.80">
    <property type="entry name" value="Glycosidases"/>
    <property type="match status" value="1"/>
</dbReference>
<dbReference type="InterPro" id="IPR024655">
    <property type="entry name" value="Asl1_glyco_hydro_catalytic"/>
</dbReference>
<evidence type="ECO:0000259" key="2">
    <source>
        <dbReference type="Pfam" id="PF11790"/>
    </source>
</evidence>
<dbReference type="PANTHER" id="PTHR34154">
    <property type="entry name" value="ALKALI-SENSITIVE LINKAGE PROTEIN 1"/>
    <property type="match status" value="1"/>
</dbReference>
<keyword evidence="4" id="KW-1185">Reference proteome</keyword>
<evidence type="ECO:0000313" key="4">
    <source>
        <dbReference type="Proteomes" id="UP001371305"/>
    </source>
</evidence>
<feature type="domain" description="Asl1-like glycosyl hydrolase catalytic" evidence="2">
    <location>
        <begin position="293"/>
        <end position="508"/>
    </location>
</feature>
<gene>
    <name evidence="3" type="ORF">WKV53_12930</name>
</gene>
<dbReference type="Pfam" id="PF11790">
    <property type="entry name" value="Glyco_hydro_cc"/>
    <property type="match status" value="1"/>
</dbReference>
<dbReference type="EMBL" id="JBBUKT010000004">
    <property type="protein sequence ID" value="MEK7951413.1"/>
    <property type="molecule type" value="Genomic_DNA"/>
</dbReference>
<evidence type="ECO:0000313" key="3">
    <source>
        <dbReference type="EMBL" id="MEK7951413.1"/>
    </source>
</evidence>
<dbReference type="GO" id="GO:0016787">
    <property type="term" value="F:hydrolase activity"/>
    <property type="evidence" value="ECO:0007669"/>
    <property type="project" value="UniProtKB-KW"/>
</dbReference>
<accession>A0ABU9AV09</accession>